<dbReference type="Pfam" id="PF05721">
    <property type="entry name" value="PhyH"/>
    <property type="match status" value="1"/>
</dbReference>
<keyword evidence="2" id="KW-1185">Reference proteome</keyword>
<accession>A0ABN2H9F6</accession>
<organism evidence="1 2">
    <name type="scientific">Fodinicola feengrottensis</name>
    <dbReference type="NCBI Taxonomy" id="435914"/>
    <lineage>
        <taxon>Bacteria</taxon>
        <taxon>Bacillati</taxon>
        <taxon>Actinomycetota</taxon>
        <taxon>Actinomycetes</taxon>
        <taxon>Mycobacteriales</taxon>
        <taxon>Fodinicola</taxon>
    </lineage>
</organism>
<proteinExistence type="predicted"/>
<dbReference type="RefSeq" id="WP_163571882.1">
    <property type="nucleotide sequence ID" value="NZ_BAAANY010000012.1"/>
</dbReference>
<evidence type="ECO:0008006" key="3">
    <source>
        <dbReference type="Google" id="ProtNLM"/>
    </source>
</evidence>
<dbReference type="SUPFAM" id="SSF51197">
    <property type="entry name" value="Clavaminate synthase-like"/>
    <property type="match status" value="1"/>
</dbReference>
<dbReference type="PANTHER" id="PTHR37563">
    <property type="entry name" value="PHYTANOYL-COA DIOXYGENASE FAMILY PROTEIN (AFU_ORTHOLOGUE AFUA_2G03330)"/>
    <property type="match status" value="1"/>
</dbReference>
<reference evidence="1 2" key="1">
    <citation type="journal article" date="2019" name="Int. J. Syst. Evol. Microbiol.">
        <title>The Global Catalogue of Microorganisms (GCM) 10K type strain sequencing project: providing services to taxonomists for standard genome sequencing and annotation.</title>
        <authorList>
            <consortium name="The Broad Institute Genomics Platform"/>
            <consortium name="The Broad Institute Genome Sequencing Center for Infectious Disease"/>
            <person name="Wu L."/>
            <person name="Ma J."/>
        </authorList>
    </citation>
    <scope>NUCLEOTIDE SEQUENCE [LARGE SCALE GENOMIC DNA]</scope>
    <source>
        <strain evidence="1 2">JCM 14718</strain>
    </source>
</reference>
<protein>
    <recommendedName>
        <fullName evidence="3">Phytanoyl-CoA dioxygenase</fullName>
    </recommendedName>
</protein>
<dbReference type="InterPro" id="IPR051961">
    <property type="entry name" value="Fungal_Metabolite_Diox"/>
</dbReference>
<dbReference type="Proteomes" id="UP001500618">
    <property type="component" value="Unassembled WGS sequence"/>
</dbReference>
<gene>
    <name evidence="1" type="ORF">GCM10009765_36910</name>
</gene>
<dbReference type="Gene3D" id="2.60.120.620">
    <property type="entry name" value="q2cbj1_9rhob like domain"/>
    <property type="match status" value="1"/>
</dbReference>
<evidence type="ECO:0000313" key="2">
    <source>
        <dbReference type="Proteomes" id="UP001500618"/>
    </source>
</evidence>
<dbReference type="PANTHER" id="PTHR37563:SF2">
    <property type="entry name" value="PHYTANOYL-COA DIOXYGENASE FAMILY PROTEIN (AFU_ORTHOLOGUE AFUA_2G03330)"/>
    <property type="match status" value="1"/>
</dbReference>
<sequence>MTIDDDVRAVSSTGYERISKSEREQFQEQGWLLIPNALESTMQKRLVRAVDKVYQEEANAGGLRADKSLHLLGFFARDPMFAELLDYPSTFRYVWSLLGWNIYSHHNHIDVNPPITEPVAPFWNWHQDGYRQNSDIDAAVRPMLSLKVCFVLSDLGKGSGATQIIPGSHLNNELAGRPAKPGDPVITPPGAVSIEAKAGDAFIFDRRLWHSRSVNVSSVTRKLVFVGYTHRWIRPLDEERYHPDPHWQRILTPVQQQLLGNGPDHANFWGVRQDGWIDNDIPLRAELRARGLLDGSEPYLR</sequence>
<name>A0ABN2H9F6_9ACTN</name>
<dbReference type="EMBL" id="BAAANY010000012">
    <property type="protein sequence ID" value="GAA1684130.1"/>
    <property type="molecule type" value="Genomic_DNA"/>
</dbReference>
<evidence type="ECO:0000313" key="1">
    <source>
        <dbReference type="EMBL" id="GAA1684130.1"/>
    </source>
</evidence>
<dbReference type="InterPro" id="IPR008775">
    <property type="entry name" value="Phytyl_CoA_dOase-like"/>
</dbReference>
<comment type="caution">
    <text evidence="1">The sequence shown here is derived from an EMBL/GenBank/DDBJ whole genome shotgun (WGS) entry which is preliminary data.</text>
</comment>